<organism evidence="2 3">
    <name type="scientific">Vanilla planifolia</name>
    <name type="common">Vanilla</name>
    <dbReference type="NCBI Taxonomy" id="51239"/>
    <lineage>
        <taxon>Eukaryota</taxon>
        <taxon>Viridiplantae</taxon>
        <taxon>Streptophyta</taxon>
        <taxon>Embryophyta</taxon>
        <taxon>Tracheophyta</taxon>
        <taxon>Spermatophyta</taxon>
        <taxon>Magnoliopsida</taxon>
        <taxon>Liliopsida</taxon>
        <taxon>Asparagales</taxon>
        <taxon>Orchidaceae</taxon>
        <taxon>Vanilloideae</taxon>
        <taxon>Vanilleae</taxon>
        <taxon>Vanilla</taxon>
    </lineage>
</organism>
<dbReference type="EMBL" id="JADCNM010000004">
    <property type="protein sequence ID" value="KAG0487699.1"/>
    <property type="molecule type" value="Genomic_DNA"/>
</dbReference>
<reference evidence="2 3" key="1">
    <citation type="journal article" date="2020" name="Nat. Food">
        <title>A phased Vanilla planifolia genome enables genetic improvement of flavour and production.</title>
        <authorList>
            <person name="Hasing T."/>
            <person name="Tang H."/>
            <person name="Brym M."/>
            <person name="Khazi F."/>
            <person name="Huang T."/>
            <person name="Chambers A.H."/>
        </authorList>
    </citation>
    <scope>NUCLEOTIDE SEQUENCE [LARGE SCALE GENOMIC DNA]</scope>
    <source>
        <tissue evidence="2">Leaf</tissue>
    </source>
</reference>
<proteinExistence type="predicted"/>
<gene>
    <name evidence="2" type="ORF">HPP92_009794</name>
</gene>
<accession>A0A835RAY0</accession>
<comment type="caution">
    <text evidence="2">The sequence shown here is derived from an EMBL/GenBank/DDBJ whole genome shotgun (WGS) entry which is preliminary data.</text>
</comment>
<dbReference type="Proteomes" id="UP000639772">
    <property type="component" value="Unassembled WGS sequence"/>
</dbReference>
<name>A0A835RAY0_VANPL</name>
<protein>
    <submittedName>
        <fullName evidence="2">Uncharacterized protein</fullName>
    </submittedName>
</protein>
<evidence type="ECO:0000313" key="2">
    <source>
        <dbReference type="EMBL" id="KAG0487699.1"/>
    </source>
</evidence>
<evidence type="ECO:0000256" key="1">
    <source>
        <dbReference type="SAM" id="MobiDB-lite"/>
    </source>
</evidence>
<sequence length="128" mass="14290">MTPGKFDNMYYQNLLRGIGPAQHRSEDGRRSAHSAGSAGCMPPNKPAFFDRLLSRNAEAWLVQREDGEEGGGEGQDGDETTFGSIGASFTCHPIMKQRMEKERKKKKLESKLMFSFHINAISKSSCYI</sequence>
<feature type="region of interest" description="Disordered" evidence="1">
    <location>
        <begin position="21"/>
        <end position="43"/>
    </location>
</feature>
<dbReference type="AlphaFoldDB" id="A0A835RAY0"/>
<evidence type="ECO:0000313" key="3">
    <source>
        <dbReference type="Proteomes" id="UP000639772"/>
    </source>
</evidence>